<organism evidence="2 3">
    <name type="scientific">Aspergillus sclerotiicarbonarius (strain CBS 121057 / IBT 28362)</name>
    <dbReference type="NCBI Taxonomy" id="1448318"/>
    <lineage>
        <taxon>Eukaryota</taxon>
        <taxon>Fungi</taxon>
        <taxon>Dikarya</taxon>
        <taxon>Ascomycota</taxon>
        <taxon>Pezizomycotina</taxon>
        <taxon>Eurotiomycetes</taxon>
        <taxon>Eurotiomycetidae</taxon>
        <taxon>Eurotiales</taxon>
        <taxon>Aspergillaceae</taxon>
        <taxon>Aspergillus</taxon>
        <taxon>Aspergillus subgen. Circumdati</taxon>
    </lineage>
</organism>
<protein>
    <submittedName>
        <fullName evidence="2">Uncharacterized protein</fullName>
    </submittedName>
</protein>
<dbReference type="AlphaFoldDB" id="A0A319EM77"/>
<name>A0A319EM77_ASPSB</name>
<feature type="region of interest" description="Disordered" evidence="1">
    <location>
        <begin position="142"/>
        <end position="200"/>
    </location>
</feature>
<proteinExistence type="predicted"/>
<dbReference type="VEuPathDB" id="FungiDB:BO78DRAFT_182589"/>
<dbReference type="Proteomes" id="UP000248423">
    <property type="component" value="Unassembled WGS sequence"/>
</dbReference>
<sequence length="214" mass="23386">MGLLNPHSALGKGVGTRVSSAAGSLLANPASDSGRPAAPPVGAACSSQHDKRLVRHWSPPACFWPFFPLVGFLKPLGRVTPDRCDLSDLMGSVLTSTRLLPSFRLFLPFPHFLSEIPPHRLGWNPSFWSVLTLNSQLATRNIPETRASRSLSRTDQQQPNRFRRPGPGNDLNHPTNDKLTITGMRGLSPHGSPPRPSSQLPFWAFRTTVADDTI</sequence>
<evidence type="ECO:0000313" key="3">
    <source>
        <dbReference type="Proteomes" id="UP000248423"/>
    </source>
</evidence>
<keyword evidence="3" id="KW-1185">Reference proteome</keyword>
<evidence type="ECO:0000256" key="1">
    <source>
        <dbReference type="SAM" id="MobiDB-lite"/>
    </source>
</evidence>
<dbReference type="EMBL" id="KZ826320">
    <property type="protein sequence ID" value="PYI10790.1"/>
    <property type="molecule type" value="Genomic_DNA"/>
</dbReference>
<accession>A0A319EM77</accession>
<evidence type="ECO:0000313" key="2">
    <source>
        <dbReference type="EMBL" id="PYI10790.1"/>
    </source>
</evidence>
<gene>
    <name evidence="2" type="ORF">BO78DRAFT_182589</name>
</gene>
<reference evidence="2 3" key="1">
    <citation type="submission" date="2018-02" db="EMBL/GenBank/DDBJ databases">
        <title>The genomes of Aspergillus section Nigri reveals drivers in fungal speciation.</title>
        <authorList>
            <consortium name="DOE Joint Genome Institute"/>
            <person name="Vesth T.C."/>
            <person name="Nybo J."/>
            <person name="Theobald S."/>
            <person name="Brandl J."/>
            <person name="Frisvad J.C."/>
            <person name="Nielsen K.F."/>
            <person name="Lyhne E.K."/>
            <person name="Kogle M.E."/>
            <person name="Kuo A."/>
            <person name="Riley R."/>
            <person name="Clum A."/>
            <person name="Nolan M."/>
            <person name="Lipzen A."/>
            <person name="Salamov A."/>
            <person name="Henrissat B."/>
            <person name="Wiebenga A."/>
            <person name="De vries R.P."/>
            <person name="Grigoriev I.V."/>
            <person name="Mortensen U.H."/>
            <person name="Andersen M.R."/>
            <person name="Baker S.E."/>
        </authorList>
    </citation>
    <scope>NUCLEOTIDE SEQUENCE [LARGE SCALE GENOMIC DNA]</scope>
    <source>
        <strain evidence="2 3">CBS 121057</strain>
    </source>
</reference>
<feature type="compositionally biased region" description="Polar residues" evidence="1">
    <location>
        <begin position="148"/>
        <end position="160"/>
    </location>
</feature>